<feature type="domain" description="N-acetyltransferase" evidence="1">
    <location>
        <begin position="4"/>
        <end position="152"/>
    </location>
</feature>
<dbReference type="InterPro" id="IPR016181">
    <property type="entry name" value="Acyl_CoA_acyltransferase"/>
</dbReference>
<name>A0A9Q2RUP4_9RHOB</name>
<dbReference type="PROSITE" id="PS51186">
    <property type="entry name" value="GNAT"/>
    <property type="match status" value="1"/>
</dbReference>
<accession>A0A9Q2RUP4</accession>
<dbReference type="Pfam" id="PF13527">
    <property type="entry name" value="Acetyltransf_9"/>
    <property type="match status" value="1"/>
</dbReference>
<proteinExistence type="predicted"/>
<sequence length="275" mass="31253">MKGYEFVNVLERATIEDYLLLFEKAYGHNNKLTVAYLRWLYEENPHGRAIGFDAYLDGELAAHYVTIPRIYCVGDEKVRGVLSVNTATHPNHQRRGLFTRLAAATYERAANEGYQYVIGVANAQSIHGFLTKLEFKRLGQIGLAFWLRPPPVAPGHVHLDMGHSWLRWRLANPSADYFLTRAGQDEAIINTRRGRAIFSLGRANLSVLPDDIEATAWRRGFGLITLTPVYPKVGKSLFLPERLMPSPWHIILRRLGSELDDMTNFHIDGLSMDTF</sequence>
<dbReference type="GO" id="GO:0016747">
    <property type="term" value="F:acyltransferase activity, transferring groups other than amino-acyl groups"/>
    <property type="evidence" value="ECO:0007669"/>
    <property type="project" value="InterPro"/>
</dbReference>
<dbReference type="SUPFAM" id="SSF55729">
    <property type="entry name" value="Acyl-CoA N-acyltransferases (Nat)"/>
    <property type="match status" value="1"/>
</dbReference>
<dbReference type="RefSeq" id="WP_231035976.1">
    <property type="nucleotide sequence ID" value="NZ_JAJNGX010000031.1"/>
</dbReference>
<evidence type="ECO:0000313" key="3">
    <source>
        <dbReference type="Proteomes" id="UP000809337"/>
    </source>
</evidence>
<dbReference type="Gene3D" id="3.40.630.30">
    <property type="match status" value="1"/>
</dbReference>
<dbReference type="InterPro" id="IPR000182">
    <property type="entry name" value="GNAT_dom"/>
</dbReference>
<comment type="caution">
    <text evidence="2">The sequence shown here is derived from an EMBL/GenBank/DDBJ whole genome shotgun (WGS) entry which is preliminary data.</text>
</comment>
<protein>
    <submittedName>
        <fullName evidence="2">GNAT family N-acetyltransferase</fullName>
    </submittedName>
</protein>
<evidence type="ECO:0000259" key="1">
    <source>
        <dbReference type="PROSITE" id="PS51186"/>
    </source>
</evidence>
<gene>
    <name evidence="2" type="ORF">JQX14_21970</name>
</gene>
<reference evidence="2" key="1">
    <citation type="submission" date="2021-01" db="EMBL/GenBank/DDBJ databases">
        <title>Diatom-associated Roseobacters Show Island Model of Population Structure.</title>
        <authorList>
            <person name="Qu L."/>
            <person name="Feng X."/>
            <person name="Chen Y."/>
            <person name="Li L."/>
            <person name="Wang X."/>
            <person name="Hu Z."/>
            <person name="Wang H."/>
            <person name="Luo H."/>
        </authorList>
    </citation>
    <scope>NUCLEOTIDE SEQUENCE</scope>
    <source>
        <strain evidence="2">SM26-45</strain>
    </source>
</reference>
<dbReference type="EMBL" id="JAFBWN010000030">
    <property type="protein sequence ID" value="MBM2357220.1"/>
    <property type="molecule type" value="Genomic_DNA"/>
</dbReference>
<dbReference type="AlphaFoldDB" id="A0A9Q2RUP4"/>
<organism evidence="2 3">
    <name type="scientific">Pseudosulfitobacter pseudonitzschiae</name>
    <dbReference type="NCBI Taxonomy" id="1402135"/>
    <lineage>
        <taxon>Bacteria</taxon>
        <taxon>Pseudomonadati</taxon>
        <taxon>Pseudomonadota</taxon>
        <taxon>Alphaproteobacteria</taxon>
        <taxon>Rhodobacterales</taxon>
        <taxon>Roseobacteraceae</taxon>
        <taxon>Pseudosulfitobacter</taxon>
    </lineage>
</organism>
<dbReference type="Proteomes" id="UP000809337">
    <property type="component" value="Unassembled WGS sequence"/>
</dbReference>
<evidence type="ECO:0000313" key="2">
    <source>
        <dbReference type="EMBL" id="MBM2357220.1"/>
    </source>
</evidence>